<dbReference type="OrthoDB" id="9813261at2"/>
<dbReference type="InterPro" id="IPR000291">
    <property type="entry name" value="D-Ala_lig_Van_CS"/>
</dbReference>
<dbReference type="HAMAP" id="MF_00047">
    <property type="entry name" value="Dala_Dala_lig"/>
    <property type="match status" value="1"/>
</dbReference>
<evidence type="ECO:0000256" key="11">
    <source>
        <dbReference type="PIRSR" id="PIRSR039102-1"/>
    </source>
</evidence>
<feature type="binding site" evidence="12">
    <location>
        <position position="302"/>
    </location>
    <ligand>
        <name>Mg(2+)</name>
        <dbReference type="ChEBI" id="CHEBI:18420"/>
        <label>1</label>
    </ligand>
</feature>
<dbReference type="PROSITE" id="PS50975">
    <property type="entry name" value="ATP_GRASP"/>
    <property type="match status" value="1"/>
</dbReference>
<evidence type="ECO:0000256" key="13">
    <source>
        <dbReference type="PROSITE-ProRule" id="PRU00409"/>
    </source>
</evidence>
<feature type="binding site" evidence="12">
    <location>
        <position position="289"/>
    </location>
    <ligand>
        <name>Mg(2+)</name>
        <dbReference type="ChEBI" id="CHEBI:18420"/>
        <label>1</label>
    </ligand>
</feature>
<feature type="binding site" evidence="12">
    <location>
        <position position="304"/>
    </location>
    <ligand>
        <name>Mg(2+)</name>
        <dbReference type="ChEBI" id="CHEBI:18420"/>
        <label>2</label>
    </ligand>
</feature>
<dbReference type="InterPro" id="IPR011761">
    <property type="entry name" value="ATP-grasp"/>
</dbReference>
<keyword evidence="16" id="KW-1185">Reference proteome</keyword>
<evidence type="ECO:0000256" key="4">
    <source>
        <dbReference type="ARBA" id="ARBA00022598"/>
    </source>
</evidence>
<evidence type="ECO:0000259" key="14">
    <source>
        <dbReference type="PROSITE" id="PS50975"/>
    </source>
</evidence>
<sequence length="342" mass="37990">MRIVVLAGGLSDERDVSLASGAQISNALVSKNHDVLLLDIYTGLQDVSDFESAYKKYKKETYTYNVPKEKPNLEVLRKQQNNQKSLIGPNVLEICQDADICFLALHGGIGENGQLQALFDIYGIQYTGSAYEGSLLAMNKIISKELMAFNGTKTPEWDIYHFGKEIPEIKYPVVFKPNDNGSSIGVIILNDSDELHKALEEMKGISSTILIEEKIDGREFSVGIIGSSALPVIEIIPKQGFFDYQSKYQEGASEEISPANIPNSLAEELQNTALKVHNLLGLKVYSRIDFIVDEDHVIYCIEANSLPGMTQTSLLPKEAHANQISYEDLCELLIMESLKKYS</sequence>
<name>A0A1B3XW54_9BACI</name>
<dbReference type="GO" id="GO:0071555">
    <property type="term" value="P:cell wall organization"/>
    <property type="evidence" value="ECO:0007669"/>
    <property type="project" value="UniProtKB-KW"/>
</dbReference>
<keyword evidence="12" id="KW-0479">Metal-binding</keyword>
<dbReference type="InterPro" id="IPR016185">
    <property type="entry name" value="PreATP-grasp_dom_sf"/>
</dbReference>
<evidence type="ECO:0000256" key="6">
    <source>
        <dbReference type="ARBA" id="ARBA00022840"/>
    </source>
</evidence>
<keyword evidence="7 10" id="KW-0133">Cell shape</keyword>
<dbReference type="GO" id="GO:0046872">
    <property type="term" value="F:metal ion binding"/>
    <property type="evidence" value="ECO:0007669"/>
    <property type="project" value="UniProtKB-KW"/>
</dbReference>
<keyword evidence="5 13" id="KW-0547">Nucleotide-binding</keyword>
<dbReference type="GO" id="GO:0009252">
    <property type="term" value="P:peptidoglycan biosynthetic process"/>
    <property type="evidence" value="ECO:0007669"/>
    <property type="project" value="UniProtKB-UniRule"/>
</dbReference>
<dbReference type="PANTHER" id="PTHR23132:SF23">
    <property type="entry name" value="D-ALANINE--D-ALANINE LIGASE B"/>
    <property type="match status" value="1"/>
</dbReference>
<gene>
    <name evidence="10" type="primary">ddl</name>
    <name evidence="15" type="ORF">ABE28_024165</name>
</gene>
<geneLocation type="plasmid" evidence="16">
    <name>pg25-68</name>
</geneLocation>
<dbReference type="SUPFAM" id="SSF52440">
    <property type="entry name" value="PreATP-grasp domain"/>
    <property type="match status" value="1"/>
</dbReference>
<keyword evidence="12" id="KW-0460">Magnesium</keyword>
<keyword evidence="9 10" id="KW-0961">Cell wall biogenesis/degradation</keyword>
<evidence type="ECO:0000256" key="8">
    <source>
        <dbReference type="ARBA" id="ARBA00022984"/>
    </source>
</evidence>
<dbReference type="Pfam" id="PF07478">
    <property type="entry name" value="Dala_Dala_lig_C"/>
    <property type="match status" value="1"/>
</dbReference>
<evidence type="ECO:0000256" key="3">
    <source>
        <dbReference type="ARBA" id="ARBA00022490"/>
    </source>
</evidence>
<feature type="active site" evidence="11">
    <location>
        <position position="182"/>
    </location>
</feature>
<dbReference type="RefSeq" id="WP_064465387.1">
    <property type="nucleotide sequence ID" value="NZ_CP017081.1"/>
</dbReference>
<dbReference type="EMBL" id="CP017081">
    <property type="protein sequence ID" value="AOH57446.1"/>
    <property type="molecule type" value="Genomic_DNA"/>
</dbReference>
<dbReference type="Proteomes" id="UP000077926">
    <property type="component" value="Plasmid pG25-68"/>
</dbReference>
<dbReference type="PIRSF" id="PIRSF039102">
    <property type="entry name" value="Ddl/VanB"/>
    <property type="match status" value="1"/>
</dbReference>
<dbReference type="KEGG" id="bmur:ABE28_024165"/>
<dbReference type="GO" id="GO:0008360">
    <property type="term" value="P:regulation of cell shape"/>
    <property type="evidence" value="ECO:0007669"/>
    <property type="project" value="UniProtKB-KW"/>
</dbReference>
<reference evidence="15 16" key="1">
    <citation type="submission" date="2016-08" db="EMBL/GenBank/DDBJ databases">
        <title>Complete genome sequence of Bacillus muralis G25-68, a strain with toxicity to nematodes.</title>
        <authorList>
            <person name="Zheng Z."/>
        </authorList>
    </citation>
    <scope>NUCLEOTIDE SEQUENCE [LARGE SCALE GENOMIC DNA]</scope>
    <source>
        <strain evidence="15 16">G25-68</strain>
        <plasmid evidence="16">pg25-68</plasmid>
    </source>
</reference>
<dbReference type="NCBIfam" id="NF002378">
    <property type="entry name" value="PRK01372.1"/>
    <property type="match status" value="1"/>
</dbReference>
<keyword evidence="8 10" id="KW-0573">Peptidoglycan synthesis</keyword>
<dbReference type="InterPro" id="IPR011127">
    <property type="entry name" value="Dala_Dala_lig_N"/>
</dbReference>
<dbReference type="PROSITE" id="PS00844">
    <property type="entry name" value="DALA_DALA_LIGASE_2"/>
    <property type="match status" value="1"/>
</dbReference>
<dbReference type="Gene3D" id="3.30.1490.20">
    <property type="entry name" value="ATP-grasp fold, A domain"/>
    <property type="match status" value="1"/>
</dbReference>
<dbReference type="PROSITE" id="PS00843">
    <property type="entry name" value="DALA_DALA_LIGASE_1"/>
    <property type="match status" value="1"/>
</dbReference>
<keyword evidence="4 10" id="KW-0436">Ligase</keyword>
<dbReference type="Pfam" id="PF01820">
    <property type="entry name" value="Dala_Dala_lig_N"/>
    <property type="match status" value="1"/>
</dbReference>
<dbReference type="EC" id="6.3.2.4" evidence="10"/>
<keyword evidence="6 13" id="KW-0067">ATP-binding</keyword>
<evidence type="ECO:0000256" key="12">
    <source>
        <dbReference type="PIRSR" id="PIRSR039102-3"/>
    </source>
</evidence>
<evidence type="ECO:0000256" key="10">
    <source>
        <dbReference type="HAMAP-Rule" id="MF_00047"/>
    </source>
</evidence>
<evidence type="ECO:0000313" key="15">
    <source>
        <dbReference type="EMBL" id="AOH57446.1"/>
    </source>
</evidence>
<evidence type="ECO:0000256" key="2">
    <source>
        <dbReference type="ARBA" id="ARBA00010871"/>
    </source>
</evidence>
<keyword evidence="12" id="KW-0464">Manganese</keyword>
<keyword evidence="3 10" id="KW-0963">Cytoplasm</keyword>
<dbReference type="InterPro" id="IPR013815">
    <property type="entry name" value="ATP_grasp_subdomain_1"/>
</dbReference>
<evidence type="ECO:0000256" key="9">
    <source>
        <dbReference type="ARBA" id="ARBA00023316"/>
    </source>
</evidence>
<dbReference type="Gene3D" id="3.30.470.20">
    <property type="entry name" value="ATP-grasp fold, B domain"/>
    <property type="match status" value="1"/>
</dbReference>
<evidence type="ECO:0000313" key="16">
    <source>
        <dbReference type="Proteomes" id="UP000077926"/>
    </source>
</evidence>
<dbReference type="GO" id="GO:0008716">
    <property type="term" value="F:D-alanine-D-alanine ligase activity"/>
    <property type="evidence" value="ECO:0007669"/>
    <property type="project" value="UniProtKB-UniRule"/>
</dbReference>
<proteinExistence type="inferred from homology"/>
<dbReference type="InterPro" id="IPR011095">
    <property type="entry name" value="Dala_Dala_lig_C"/>
</dbReference>
<feature type="active site" evidence="11">
    <location>
        <position position="13"/>
    </location>
</feature>
<dbReference type="NCBIfam" id="TIGR01205">
    <property type="entry name" value="D_ala_D_alaTIGR"/>
    <property type="match status" value="1"/>
</dbReference>
<protein>
    <recommendedName>
        <fullName evidence="10">D-alanine--D-alanine ligase</fullName>
        <ecNumber evidence="10">6.3.2.4</ecNumber>
    </recommendedName>
    <alternativeName>
        <fullName evidence="10">D-Ala-D-Ala ligase</fullName>
    </alternativeName>
    <alternativeName>
        <fullName evidence="10">D-alanylalanine synthetase</fullName>
    </alternativeName>
</protein>
<evidence type="ECO:0000256" key="5">
    <source>
        <dbReference type="ARBA" id="ARBA00022741"/>
    </source>
</evidence>
<dbReference type="PANTHER" id="PTHR23132">
    <property type="entry name" value="D-ALANINE--D-ALANINE LIGASE"/>
    <property type="match status" value="1"/>
</dbReference>
<dbReference type="AlphaFoldDB" id="A0A1B3XW54"/>
<dbReference type="GO" id="GO:0005737">
    <property type="term" value="C:cytoplasm"/>
    <property type="evidence" value="ECO:0007669"/>
    <property type="project" value="UniProtKB-SubCell"/>
</dbReference>
<dbReference type="InterPro" id="IPR005905">
    <property type="entry name" value="D_ala_D_ala"/>
</dbReference>
<dbReference type="Gene3D" id="3.40.50.20">
    <property type="match status" value="1"/>
</dbReference>
<dbReference type="GO" id="GO:0005524">
    <property type="term" value="F:ATP binding"/>
    <property type="evidence" value="ECO:0007669"/>
    <property type="project" value="UniProtKB-UniRule"/>
</dbReference>
<feature type="domain" description="ATP-grasp" evidence="14">
    <location>
        <begin position="144"/>
        <end position="335"/>
    </location>
</feature>
<accession>A0A1B3XW54</accession>
<comment type="subcellular location">
    <subcellularLocation>
        <location evidence="1 10">Cytoplasm</location>
    </subcellularLocation>
</comment>
<comment type="function">
    <text evidence="10">Cell wall formation.</text>
</comment>
<comment type="catalytic activity">
    <reaction evidence="10">
        <text>2 D-alanine + ATP = D-alanyl-D-alanine + ADP + phosphate + H(+)</text>
        <dbReference type="Rhea" id="RHEA:11224"/>
        <dbReference type="ChEBI" id="CHEBI:15378"/>
        <dbReference type="ChEBI" id="CHEBI:30616"/>
        <dbReference type="ChEBI" id="CHEBI:43474"/>
        <dbReference type="ChEBI" id="CHEBI:57416"/>
        <dbReference type="ChEBI" id="CHEBI:57822"/>
        <dbReference type="ChEBI" id="CHEBI:456216"/>
        <dbReference type="EC" id="6.3.2.4"/>
    </reaction>
</comment>
<dbReference type="UniPathway" id="UPA00219"/>
<comment type="pathway">
    <text evidence="10">Cell wall biogenesis; peptidoglycan biosynthesis.</text>
</comment>
<organism evidence="15 16">
    <name type="scientific">Peribacillus muralis</name>
    <dbReference type="NCBI Taxonomy" id="264697"/>
    <lineage>
        <taxon>Bacteria</taxon>
        <taxon>Bacillati</taxon>
        <taxon>Bacillota</taxon>
        <taxon>Bacilli</taxon>
        <taxon>Bacillales</taxon>
        <taxon>Bacillaceae</taxon>
        <taxon>Peribacillus</taxon>
    </lineage>
</organism>
<keyword evidence="15" id="KW-0614">Plasmid</keyword>
<evidence type="ECO:0000256" key="7">
    <source>
        <dbReference type="ARBA" id="ARBA00022960"/>
    </source>
</evidence>
<comment type="cofactor">
    <cofactor evidence="12">
        <name>Mg(2+)</name>
        <dbReference type="ChEBI" id="CHEBI:18420"/>
    </cofactor>
    <cofactor evidence="12">
        <name>Mn(2+)</name>
        <dbReference type="ChEBI" id="CHEBI:29035"/>
    </cofactor>
    <text evidence="12">Binds 2 magnesium or manganese ions per subunit.</text>
</comment>
<comment type="similarity">
    <text evidence="2 10">Belongs to the D-alanine--D-alanine ligase family.</text>
</comment>
<dbReference type="SUPFAM" id="SSF56059">
    <property type="entry name" value="Glutathione synthetase ATP-binding domain-like"/>
    <property type="match status" value="1"/>
</dbReference>
<feature type="binding site" evidence="12">
    <location>
        <position position="302"/>
    </location>
    <ligand>
        <name>Mg(2+)</name>
        <dbReference type="ChEBI" id="CHEBI:18420"/>
        <label>2</label>
    </ligand>
</feature>
<evidence type="ECO:0000256" key="1">
    <source>
        <dbReference type="ARBA" id="ARBA00004496"/>
    </source>
</evidence>
<feature type="active site" evidence="11">
    <location>
        <position position="313"/>
    </location>
</feature>